<dbReference type="PROSITE" id="PS51748">
    <property type="entry name" value="HEXOKINASE_2"/>
    <property type="match status" value="1"/>
</dbReference>
<dbReference type="InterPro" id="IPR022673">
    <property type="entry name" value="Hexokinase_C"/>
</dbReference>
<dbReference type="PANTHER" id="PTHR19443:SF16">
    <property type="entry name" value="HEXOKINASE TYPE 1-RELATED"/>
    <property type="match status" value="1"/>
</dbReference>
<evidence type="ECO:0000256" key="6">
    <source>
        <dbReference type="ARBA" id="ARBA00022777"/>
    </source>
</evidence>
<evidence type="ECO:0000259" key="12">
    <source>
        <dbReference type="Pfam" id="PF00349"/>
    </source>
</evidence>
<evidence type="ECO:0000256" key="11">
    <source>
        <dbReference type="RuleBase" id="RU362007"/>
    </source>
</evidence>
<keyword evidence="5 11" id="KW-0547">Nucleotide-binding</keyword>
<protein>
    <recommendedName>
        <fullName evidence="11">Phosphotransferase</fullName>
        <ecNumber evidence="11">2.7.1.-</ecNumber>
    </recommendedName>
</protein>
<keyword evidence="15" id="KW-1185">Reference proteome</keyword>
<evidence type="ECO:0000256" key="3">
    <source>
        <dbReference type="ARBA" id="ARBA00009225"/>
    </source>
</evidence>
<feature type="domain" description="Hexokinase C-terminal" evidence="13">
    <location>
        <begin position="238"/>
        <end position="437"/>
    </location>
</feature>
<dbReference type="InterPro" id="IPR043129">
    <property type="entry name" value="ATPase_NBD"/>
</dbReference>
<dbReference type="Gene3D" id="3.30.420.40">
    <property type="match status" value="1"/>
</dbReference>
<dbReference type="GeneID" id="19881912"/>
<dbReference type="OrthoDB" id="419537at2759"/>
<evidence type="ECO:0000256" key="10">
    <source>
        <dbReference type="ARBA" id="ARBA00047905"/>
    </source>
</evidence>
<dbReference type="Proteomes" id="UP000011082">
    <property type="component" value="Unassembled WGS sequence"/>
</dbReference>
<dbReference type="InParanoid" id="L2GN17"/>
<comment type="similarity">
    <text evidence="3 11">Belongs to the hexokinase family.</text>
</comment>
<dbReference type="GO" id="GO:0006096">
    <property type="term" value="P:glycolytic process"/>
    <property type="evidence" value="ECO:0007669"/>
    <property type="project" value="UniProtKB-UniPathway"/>
</dbReference>
<comment type="pathway">
    <text evidence="2">Carbohydrate metabolism; hexose metabolism.</text>
</comment>
<dbReference type="GO" id="GO:0004340">
    <property type="term" value="F:glucokinase activity"/>
    <property type="evidence" value="ECO:0007669"/>
    <property type="project" value="TreeGrafter"/>
</dbReference>
<dbReference type="STRING" id="993615.L2GN17"/>
<evidence type="ECO:0000256" key="1">
    <source>
        <dbReference type="ARBA" id="ARBA00004888"/>
    </source>
</evidence>
<dbReference type="GO" id="GO:0008865">
    <property type="term" value="F:fructokinase activity"/>
    <property type="evidence" value="ECO:0007669"/>
    <property type="project" value="TreeGrafter"/>
</dbReference>
<dbReference type="UniPathway" id="UPA00109">
    <property type="reaction ID" value="UER00180"/>
</dbReference>
<dbReference type="PROSITE" id="PS00329">
    <property type="entry name" value="HSP70_2"/>
    <property type="match status" value="1"/>
</dbReference>
<dbReference type="EC" id="2.7.1.-" evidence="11"/>
<dbReference type="HOGENOM" id="CLU_602978_0_0_1"/>
<sequence>MKLIFYISILCRCLYIVRRKRHSYFPMLSLEDQKIMYDRYLSLIIYEQERPEFENFEDSMIDIKEVNKFRSQIKNNMDITVLVIDLGGSSLKISLIKCIYKKDNINPEFDVIKNKRLDFAVENNIEPLSKYSWNNWVAKKTNEFLNELKNEAPSIQVPETAALSFSFTIKQTSLSSAEFVACKKHWWFSPEGLNSNNIVEDLNKSLNSEKIKIKANCVLNDVIATLMTGFALNLKNPIGMIIGTGTNAGYLIKKNDKVMLVNTEWAAFDIDNIFNIDECSKKFFVDEQTKSEYRKLEVLTAGMKLEAIIKERIKELEVFEESEIDSLDTFKLYDIYKKVSNSDVNRENITLFERTICEVFKDFKKRTYKILAPMILAAAQNNDEFSLITNGTILGMGYDNILLRKELSKCNKNILPKPKRLIGIYYHENASLIGAAFTSIIFSRWHNQMPLASN</sequence>
<evidence type="ECO:0000259" key="13">
    <source>
        <dbReference type="Pfam" id="PF03727"/>
    </source>
</evidence>
<evidence type="ECO:0000256" key="9">
    <source>
        <dbReference type="ARBA" id="ARBA00044613"/>
    </source>
</evidence>
<gene>
    <name evidence="14" type="ORF">VICG_01201</name>
</gene>
<dbReference type="GO" id="GO:0005739">
    <property type="term" value="C:mitochondrion"/>
    <property type="evidence" value="ECO:0007669"/>
    <property type="project" value="TreeGrafter"/>
</dbReference>
<evidence type="ECO:0000256" key="2">
    <source>
        <dbReference type="ARBA" id="ARBA00005028"/>
    </source>
</evidence>
<dbReference type="AlphaFoldDB" id="L2GN17"/>
<dbReference type="InterPro" id="IPR022672">
    <property type="entry name" value="Hexokinase_N"/>
</dbReference>
<proteinExistence type="inferred from homology"/>
<name>L2GN17_VITCO</name>
<feature type="domain" description="Hexokinase N-terminal" evidence="12">
    <location>
        <begin position="80"/>
        <end position="228"/>
    </location>
</feature>
<dbReference type="GO" id="GO:0005536">
    <property type="term" value="F:D-glucose binding"/>
    <property type="evidence" value="ECO:0007669"/>
    <property type="project" value="InterPro"/>
</dbReference>
<keyword evidence="8 11" id="KW-0324">Glycolysis</keyword>
<evidence type="ECO:0000256" key="4">
    <source>
        <dbReference type="ARBA" id="ARBA00022679"/>
    </source>
</evidence>
<evidence type="ECO:0000256" key="7">
    <source>
        <dbReference type="ARBA" id="ARBA00022840"/>
    </source>
</evidence>
<dbReference type="GO" id="GO:0001678">
    <property type="term" value="P:intracellular glucose homeostasis"/>
    <property type="evidence" value="ECO:0007669"/>
    <property type="project" value="InterPro"/>
</dbReference>
<dbReference type="VEuPathDB" id="MicrosporidiaDB:VICG_01201"/>
<dbReference type="OMA" id="CMLGGYK"/>
<dbReference type="CDD" id="cd24000">
    <property type="entry name" value="ASKHA_NBD_HK"/>
    <property type="match status" value="1"/>
</dbReference>
<dbReference type="RefSeq" id="XP_007604647.1">
    <property type="nucleotide sequence ID" value="XM_007604585.1"/>
</dbReference>
<reference evidence="15" key="1">
    <citation type="submission" date="2011-05" db="EMBL/GenBank/DDBJ databases">
        <title>The genome sequence of Vittaforma corneae strain ATCC 50505.</title>
        <authorList>
            <consortium name="The Broad Institute Genome Sequencing Platform"/>
            <person name="Cuomo C."/>
            <person name="Didier E."/>
            <person name="Bowers L."/>
            <person name="Young S.K."/>
            <person name="Zeng Q."/>
            <person name="Gargeya S."/>
            <person name="Fitzgerald M."/>
            <person name="Haas B."/>
            <person name="Abouelleil A."/>
            <person name="Alvarado L."/>
            <person name="Arachchi H.M."/>
            <person name="Berlin A."/>
            <person name="Chapman S.B."/>
            <person name="Gearin G."/>
            <person name="Goldberg J."/>
            <person name="Griggs A."/>
            <person name="Gujja S."/>
            <person name="Hansen M."/>
            <person name="Heiman D."/>
            <person name="Howarth C."/>
            <person name="Larimer J."/>
            <person name="Lui A."/>
            <person name="MacDonald P.J.P."/>
            <person name="McCowen C."/>
            <person name="Montmayeur A."/>
            <person name="Murphy C."/>
            <person name="Neiman D."/>
            <person name="Pearson M."/>
            <person name="Priest M."/>
            <person name="Roberts A."/>
            <person name="Saif S."/>
            <person name="Shea T."/>
            <person name="Sisk P."/>
            <person name="Stolte C."/>
            <person name="Sykes S."/>
            <person name="Wortman J."/>
            <person name="Nusbaum C."/>
            <person name="Birren B."/>
        </authorList>
    </citation>
    <scope>NUCLEOTIDE SEQUENCE [LARGE SCALE GENOMIC DNA]</scope>
    <source>
        <strain evidence="15">ATCC 50505</strain>
    </source>
</reference>
<comment type="pathway">
    <text evidence="1">Carbohydrate degradation; glycolysis; D-glyceraldehyde 3-phosphate and glycerone phosphate from D-glucose: step 1/4.</text>
</comment>
<dbReference type="Pfam" id="PF00349">
    <property type="entry name" value="Hexokinase_1"/>
    <property type="match status" value="1"/>
</dbReference>
<evidence type="ECO:0000313" key="15">
    <source>
        <dbReference type="Proteomes" id="UP000011082"/>
    </source>
</evidence>
<dbReference type="Gene3D" id="3.40.367.20">
    <property type="match status" value="1"/>
</dbReference>
<comment type="catalytic activity">
    <reaction evidence="10">
        <text>D-fructose + ATP = D-fructose 6-phosphate + ADP + H(+)</text>
        <dbReference type="Rhea" id="RHEA:16125"/>
        <dbReference type="ChEBI" id="CHEBI:15378"/>
        <dbReference type="ChEBI" id="CHEBI:30616"/>
        <dbReference type="ChEBI" id="CHEBI:37721"/>
        <dbReference type="ChEBI" id="CHEBI:61527"/>
        <dbReference type="ChEBI" id="CHEBI:456216"/>
        <dbReference type="EC" id="2.7.1.1"/>
    </reaction>
    <physiologicalReaction direction="left-to-right" evidence="10">
        <dbReference type="Rhea" id="RHEA:16126"/>
    </physiologicalReaction>
</comment>
<keyword evidence="4 11" id="KW-0808">Transferase</keyword>
<dbReference type="InterPro" id="IPR018181">
    <property type="entry name" value="Heat_shock_70_CS"/>
</dbReference>
<dbReference type="GO" id="GO:0005829">
    <property type="term" value="C:cytosol"/>
    <property type="evidence" value="ECO:0007669"/>
    <property type="project" value="TreeGrafter"/>
</dbReference>
<dbReference type="GO" id="GO:0006006">
    <property type="term" value="P:glucose metabolic process"/>
    <property type="evidence" value="ECO:0007669"/>
    <property type="project" value="TreeGrafter"/>
</dbReference>
<organism evidence="14 15">
    <name type="scientific">Vittaforma corneae (strain ATCC 50505)</name>
    <name type="common">Microsporidian parasite</name>
    <name type="synonym">Nosema corneum</name>
    <dbReference type="NCBI Taxonomy" id="993615"/>
    <lineage>
        <taxon>Eukaryota</taxon>
        <taxon>Fungi</taxon>
        <taxon>Fungi incertae sedis</taxon>
        <taxon>Microsporidia</taxon>
        <taxon>Nosematidae</taxon>
        <taxon>Vittaforma</taxon>
    </lineage>
</organism>
<dbReference type="GO" id="GO:0005524">
    <property type="term" value="F:ATP binding"/>
    <property type="evidence" value="ECO:0007669"/>
    <property type="project" value="UniProtKB-UniRule"/>
</dbReference>
<comment type="catalytic activity">
    <reaction evidence="9">
        <text>a D-hexose + ATP = a D-hexose 6-phosphate + ADP + H(+)</text>
        <dbReference type="Rhea" id="RHEA:22740"/>
        <dbReference type="ChEBI" id="CHEBI:4194"/>
        <dbReference type="ChEBI" id="CHEBI:15378"/>
        <dbReference type="ChEBI" id="CHEBI:30616"/>
        <dbReference type="ChEBI" id="CHEBI:229467"/>
        <dbReference type="ChEBI" id="CHEBI:456216"/>
        <dbReference type="EC" id="2.7.1.1"/>
    </reaction>
    <physiologicalReaction direction="left-to-right" evidence="9">
        <dbReference type="Rhea" id="RHEA:22741"/>
    </physiologicalReaction>
</comment>
<evidence type="ECO:0000256" key="5">
    <source>
        <dbReference type="ARBA" id="ARBA00022741"/>
    </source>
</evidence>
<dbReference type="PANTHER" id="PTHR19443">
    <property type="entry name" value="HEXOKINASE"/>
    <property type="match status" value="1"/>
</dbReference>
<dbReference type="InterPro" id="IPR001312">
    <property type="entry name" value="Hexokinase"/>
</dbReference>
<dbReference type="SUPFAM" id="SSF53067">
    <property type="entry name" value="Actin-like ATPase domain"/>
    <property type="match status" value="2"/>
</dbReference>
<keyword evidence="6 11" id="KW-0418">Kinase</keyword>
<accession>L2GN17</accession>
<evidence type="ECO:0000256" key="8">
    <source>
        <dbReference type="ARBA" id="ARBA00023152"/>
    </source>
</evidence>
<evidence type="ECO:0000313" key="14">
    <source>
        <dbReference type="EMBL" id="ELA41697.1"/>
    </source>
</evidence>
<dbReference type="Pfam" id="PF03727">
    <property type="entry name" value="Hexokinase_2"/>
    <property type="match status" value="1"/>
</dbReference>
<dbReference type="FunCoup" id="L2GN17">
    <property type="interactions" value="58"/>
</dbReference>
<keyword evidence="7 11" id="KW-0067">ATP-binding</keyword>
<dbReference type="PRINTS" id="PR00475">
    <property type="entry name" value="HEXOKINASE"/>
</dbReference>
<dbReference type="EMBL" id="JH370139">
    <property type="protein sequence ID" value="ELA41697.1"/>
    <property type="molecule type" value="Genomic_DNA"/>
</dbReference>